<keyword evidence="3" id="KW-0175">Coiled coil</keyword>
<keyword evidence="1 2" id="KW-0238">DNA-binding</keyword>
<sequence>MFKGLGDMAGLLKQAQQMQARMKEMQDKLAEARVTGASGGGMVTVEMSGQQKVLAVTIDPALMETPDAEVLSDLVAAATNDALDKSRELAREATGEMAGGMNIPGLENIVGGLGGS</sequence>
<proteinExistence type="inferred from homology"/>
<dbReference type="InterPro" id="IPR004401">
    <property type="entry name" value="YbaB/EbfC"/>
</dbReference>
<dbReference type="Gene3D" id="3.30.1310.10">
    <property type="entry name" value="Nucleoid-associated protein YbaB-like domain"/>
    <property type="match status" value="1"/>
</dbReference>
<evidence type="ECO:0000313" key="4">
    <source>
        <dbReference type="EMBL" id="QDT36244.1"/>
    </source>
</evidence>
<comment type="subcellular location">
    <subcellularLocation>
        <location evidence="2">Cytoplasm</location>
        <location evidence="2">Nucleoid</location>
    </subcellularLocation>
</comment>
<gene>
    <name evidence="4" type="ORF">Pan189_05990</name>
</gene>
<dbReference type="KEGG" id="svp:Pan189_05990"/>
<dbReference type="EMBL" id="CP036268">
    <property type="protein sequence ID" value="QDT36244.1"/>
    <property type="molecule type" value="Genomic_DNA"/>
</dbReference>
<dbReference type="PANTHER" id="PTHR33449">
    <property type="entry name" value="NUCLEOID-ASSOCIATED PROTEIN YBAB"/>
    <property type="match status" value="1"/>
</dbReference>
<comment type="subunit">
    <text evidence="2">Homodimer.</text>
</comment>
<dbReference type="Proteomes" id="UP000317318">
    <property type="component" value="Chromosome"/>
</dbReference>
<dbReference type="AlphaFoldDB" id="A0A517QXB2"/>
<dbReference type="NCBIfam" id="TIGR00103">
    <property type="entry name" value="DNA_YbaB_EbfC"/>
    <property type="match status" value="1"/>
</dbReference>
<feature type="coiled-coil region" evidence="3">
    <location>
        <begin position="8"/>
        <end position="35"/>
    </location>
</feature>
<evidence type="ECO:0000256" key="1">
    <source>
        <dbReference type="ARBA" id="ARBA00023125"/>
    </source>
</evidence>
<keyword evidence="2" id="KW-0963">Cytoplasm</keyword>
<dbReference type="RefSeq" id="WP_145362463.1">
    <property type="nucleotide sequence ID" value="NZ_CP036268.1"/>
</dbReference>
<comment type="function">
    <text evidence="2">Binds to DNA and alters its conformation. May be involved in regulation of gene expression, nucleoid organization and DNA protection.</text>
</comment>
<dbReference type="PIRSF" id="PIRSF004555">
    <property type="entry name" value="UCP004555"/>
    <property type="match status" value="1"/>
</dbReference>
<comment type="similarity">
    <text evidence="2">Belongs to the YbaB/EbfC family.</text>
</comment>
<evidence type="ECO:0000256" key="2">
    <source>
        <dbReference type="HAMAP-Rule" id="MF_00274"/>
    </source>
</evidence>
<dbReference type="HAMAP" id="MF_00274">
    <property type="entry name" value="DNA_YbaB_EbfC"/>
    <property type="match status" value="1"/>
</dbReference>
<dbReference type="PANTHER" id="PTHR33449:SF1">
    <property type="entry name" value="NUCLEOID-ASSOCIATED PROTEIN YBAB"/>
    <property type="match status" value="1"/>
</dbReference>
<evidence type="ECO:0000313" key="5">
    <source>
        <dbReference type="Proteomes" id="UP000317318"/>
    </source>
</evidence>
<evidence type="ECO:0000256" key="3">
    <source>
        <dbReference type="SAM" id="Coils"/>
    </source>
</evidence>
<name>A0A517QXB2_9PLAN</name>
<protein>
    <recommendedName>
        <fullName evidence="2">Nucleoid-associated protein Pan189_05990</fullName>
    </recommendedName>
</protein>
<reference evidence="4 5" key="1">
    <citation type="submission" date="2019-02" db="EMBL/GenBank/DDBJ databases">
        <title>Deep-cultivation of Planctomycetes and their phenomic and genomic characterization uncovers novel biology.</title>
        <authorList>
            <person name="Wiegand S."/>
            <person name="Jogler M."/>
            <person name="Boedeker C."/>
            <person name="Pinto D."/>
            <person name="Vollmers J."/>
            <person name="Rivas-Marin E."/>
            <person name="Kohn T."/>
            <person name="Peeters S.H."/>
            <person name="Heuer A."/>
            <person name="Rast P."/>
            <person name="Oberbeckmann S."/>
            <person name="Bunk B."/>
            <person name="Jeske O."/>
            <person name="Meyerdierks A."/>
            <person name="Storesund J.E."/>
            <person name="Kallscheuer N."/>
            <person name="Luecker S."/>
            <person name="Lage O.M."/>
            <person name="Pohl T."/>
            <person name="Merkel B.J."/>
            <person name="Hornburger P."/>
            <person name="Mueller R.-W."/>
            <person name="Bruemmer F."/>
            <person name="Labrenz M."/>
            <person name="Spormann A.M."/>
            <person name="Op den Camp H."/>
            <person name="Overmann J."/>
            <person name="Amann R."/>
            <person name="Jetten M.S.M."/>
            <person name="Mascher T."/>
            <person name="Medema M.H."/>
            <person name="Devos D.P."/>
            <person name="Kaster A.-K."/>
            <person name="Ovreas L."/>
            <person name="Rohde M."/>
            <person name="Galperin M.Y."/>
            <person name="Jogler C."/>
        </authorList>
    </citation>
    <scope>NUCLEOTIDE SEQUENCE [LARGE SCALE GENOMIC DNA]</scope>
    <source>
        <strain evidence="4 5">Pan189</strain>
    </source>
</reference>
<organism evidence="4 5">
    <name type="scientific">Stratiformator vulcanicus</name>
    <dbReference type="NCBI Taxonomy" id="2527980"/>
    <lineage>
        <taxon>Bacteria</taxon>
        <taxon>Pseudomonadati</taxon>
        <taxon>Planctomycetota</taxon>
        <taxon>Planctomycetia</taxon>
        <taxon>Planctomycetales</taxon>
        <taxon>Planctomycetaceae</taxon>
        <taxon>Stratiformator</taxon>
    </lineage>
</organism>
<accession>A0A517QXB2</accession>
<dbReference type="GO" id="GO:0003677">
    <property type="term" value="F:DNA binding"/>
    <property type="evidence" value="ECO:0007669"/>
    <property type="project" value="UniProtKB-UniRule"/>
</dbReference>
<dbReference type="Pfam" id="PF02575">
    <property type="entry name" value="YbaB_DNA_bd"/>
    <property type="match status" value="1"/>
</dbReference>
<dbReference type="OrthoDB" id="288497at2"/>
<dbReference type="SUPFAM" id="SSF82607">
    <property type="entry name" value="YbaB-like"/>
    <property type="match status" value="1"/>
</dbReference>
<dbReference type="GO" id="GO:0005829">
    <property type="term" value="C:cytosol"/>
    <property type="evidence" value="ECO:0007669"/>
    <property type="project" value="TreeGrafter"/>
</dbReference>
<dbReference type="InterPro" id="IPR036894">
    <property type="entry name" value="YbaB-like_sf"/>
</dbReference>
<keyword evidence="5" id="KW-1185">Reference proteome</keyword>
<dbReference type="GO" id="GO:0043590">
    <property type="term" value="C:bacterial nucleoid"/>
    <property type="evidence" value="ECO:0007669"/>
    <property type="project" value="UniProtKB-UniRule"/>
</dbReference>